<dbReference type="EMBL" id="JABBWG010000376">
    <property type="protein sequence ID" value="KAG1794509.1"/>
    <property type="molecule type" value="Genomic_DNA"/>
</dbReference>
<dbReference type="Proteomes" id="UP000807769">
    <property type="component" value="Unassembled WGS sequence"/>
</dbReference>
<name>A0A9P7EQD7_9AGAM</name>
<dbReference type="OrthoDB" id="2664589at2759"/>
<feature type="non-terminal residue" evidence="2">
    <location>
        <position position="1"/>
    </location>
</feature>
<evidence type="ECO:0000313" key="2">
    <source>
        <dbReference type="EMBL" id="KAG1827350.1"/>
    </source>
</evidence>
<dbReference type="AlphaFoldDB" id="A0A9P7EQD7"/>
<gene>
    <name evidence="2" type="ORF">BJ212DRAFT_1256736</name>
    <name evidence="1" type="ORF">BJ212DRAFT_1291970</name>
</gene>
<protein>
    <submittedName>
        <fullName evidence="2">Uncharacterized protein</fullName>
    </submittedName>
</protein>
<evidence type="ECO:0000313" key="3">
    <source>
        <dbReference type="Proteomes" id="UP000807769"/>
    </source>
</evidence>
<dbReference type="RefSeq" id="XP_041200197.1">
    <property type="nucleotide sequence ID" value="XM_041329810.1"/>
</dbReference>
<organism evidence="2 3">
    <name type="scientific">Suillus subaureus</name>
    <dbReference type="NCBI Taxonomy" id="48587"/>
    <lineage>
        <taxon>Eukaryota</taxon>
        <taxon>Fungi</taxon>
        <taxon>Dikarya</taxon>
        <taxon>Basidiomycota</taxon>
        <taxon>Agaricomycotina</taxon>
        <taxon>Agaricomycetes</taxon>
        <taxon>Agaricomycetidae</taxon>
        <taxon>Boletales</taxon>
        <taxon>Suillineae</taxon>
        <taxon>Suillaceae</taxon>
        <taxon>Suillus</taxon>
    </lineage>
</organism>
<accession>A0A9P7EQD7</accession>
<dbReference type="EMBL" id="JABBWG010000001">
    <property type="protein sequence ID" value="KAG1827350.1"/>
    <property type="molecule type" value="Genomic_DNA"/>
</dbReference>
<dbReference type="GeneID" id="64623827"/>
<comment type="caution">
    <text evidence="2">The sequence shown here is derived from an EMBL/GenBank/DDBJ whole genome shotgun (WGS) entry which is preliminary data.</text>
</comment>
<proteinExistence type="predicted"/>
<reference evidence="2" key="1">
    <citation type="journal article" date="2020" name="New Phytol.">
        <title>Comparative genomics reveals dynamic genome evolution in host specialist ectomycorrhizal fungi.</title>
        <authorList>
            <person name="Lofgren L.A."/>
            <person name="Nguyen N.H."/>
            <person name="Vilgalys R."/>
            <person name="Ruytinx J."/>
            <person name="Liao H.L."/>
            <person name="Branco S."/>
            <person name="Kuo A."/>
            <person name="LaButti K."/>
            <person name="Lipzen A."/>
            <person name="Andreopoulos W."/>
            <person name="Pangilinan J."/>
            <person name="Riley R."/>
            <person name="Hundley H."/>
            <person name="Na H."/>
            <person name="Barry K."/>
            <person name="Grigoriev I.V."/>
            <person name="Stajich J.E."/>
            <person name="Kennedy P.G."/>
        </authorList>
    </citation>
    <scope>NUCLEOTIDE SEQUENCE</scope>
    <source>
        <strain evidence="2">MN1</strain>
    </source>
</reference>
<evidence type="ECO:0000313" key="1">
    <source>
        <dbReference type="EMBL" id="KAG1794509.1"/>
    </source>
</evidence>
<sequence length="115" mass="13166">QQEYINQLNEHHALQNISVHENNTVAAHDTQSTLDNVFRMLNALAVQTGIYACLFASHGHVYDTAQATWFGMDNVMDFWEDVLQMEADEIARKLEQWVCMAGQSVLLHFFTGYLC</sequence>
<keyword evidence="3" id="KW-1185">Reference proteome</keyword>